<gene>
    <name evidence="3" type="primary">LOC101683201</name>
</gene>
<feature type="compositionally biased region" description="Low complexity" evidence="1">
    <location>
        <begin position="43"/>
        <end position="59"/>
    </location>
</feature>
<feature type="region of interest" description="Disordered" evidence="1">
    <location>
        <begin position="256"/>
        <end position="283"/>
    </location>
</feature>
<dbReference type="AlphaFoldDB" id="A0A8U0UVT5"/>
<feature type="compositionally biased region" description="Low complexity" evidence="1">
    <location>
        <begin position="170"/>
        <end position="180"/>
    </location>
</feature>
<dbReference type="RefSeq" id="XP_044930514.1">
    <property type="nucleotide sequence ID" value="XM_045074579.1"/>
</dbReference>
<proteinExistence type="predicted"/>
<evidence type="ECO:0000313" key="3">
    <source>
        <dbReference type="RefSeq" id="XP_044930514.1"/>
    </source>
</evidence>
<protein>
    <submittedName>
        <fullName evidence="3">Uncharacterized protein</fullName>
    </submittedName>
</protein>
<feature type="region of interest" description="Disordered" evidence="1">
    <location>
        <begin position="1"/>
        <end position="242"/>
    </location>
</feature>
<evidence type="ECO:0000256" key="1">
    <source>
        <dbReference type="SAM" id="MobiDB-lite"/>
    </source>
</evidence>
<feature type="compositionally biased region" description="Basic residues" evidence="1">
    <location>
        <begin position="117"/>
        <end position="133"/>
    </location>
</feature>
<feature type="compositionally biased region" description="Low complexity" evidence="1">
    <location>
        <begin position="25"/>
        <end position="35"/>
    </location>
</feature>
<name>A0A8U0UVT5_MUSPF</name>
<feature type="region of interest" description="Disordered" evidence="1">
    <location>
        <begin position="310"/>
        <end position="331"/>
    </location>
</feature>
<keyword evidence="2" id="KW-1185">Reference proteome</keyword>
<accession>A0A8U0UVT5</accession>
<evidence type="ECO:0000313" key="2">
    <source>
        <dbReference type="Proteomes" id="UP000000715"/>
    </source>
</evidence>
<sequence>MGRNRQAPPEQGAGDHRGTERGTVSPRRSPQPRSASRPRRTGGPRAPRLPRCLARLPRGPVLPSWCGRALPVERRPSSPVPDAQSRRSKKKAKKDAEKETLLWLGLSTRRNLPKVPSSRRRRRPKARSTRRRTLVSTPGPPACTAPARLFSAPLPWQPDERSVSAPPPAHASRPAPRGSAHTPAPRWRGRPRSRALGEPSLRPHVERLLAPPRTQPSVPRRGAADSGVGDSGGHHTSRVLRKEENGRRALCVDHCDLGLSPRDGGGRGRGQLPPSGRMALSDARPPLPWNTPSRAQSGWAGVAVWPGHRLTNSERRSGGHSRGGDPSGGGFVTPSFSPLLLSRTHRPTHHSGRALVGFYTGWRGRRQEAKPPPLTLVSAIVKVDTASICCECSECDPSEILFVRPRRWLEGLAEGAKGRWKLFLWHYESNQKIEEEDIHSMNLLSTSKCQVWRRKCWGIALVTGSGFVAFPLPVLTLQTFEILRRMLKGFY</sequence>
<dbReference type="Proteomes" id="UP000000715">
    <property type="component" value="Unplaced"/>
</dbReference>
<organism evidence="2 3">
    <name type="scientific">Mustela putorius furo</name>
    <name type="common">European domestic ferret</name>
    <name type="synonym">Mustela furo</name>
    <dbReference type="NCBI Taxonomy" id="9669"/>
    <lineage>
        <taxon>Eukaryota</taxon>
        <taxon>Metazoa</taxon>
        <taxon>Chordata</taxon>
        <taxon>Craniata</taxon>
        <taxon>Vertebrata</taxon>
        <taxon>Euteleostomi</taxon>
        <taxon>Mammalia</taxon>
        <taxon>Eutheria</taxon>
        <taxon>Laurasiatheria</taxon>
        <taxon>Carnivora</taxon>
        <taxon>Caniformia</taxon>
        <taxon>Musteloidea</taxon>
        <taxon>Mustelidae</taxon>
        <taxon>Mustelinae</taxon>
        <taxon>Mustela</taxon>
    </lineage>
</organism>
<reference evidence="3" key="1">
    <citation type="submission" date="2025-08" db="UniProtKB">
        <authorList>
            <consortium name="RefSeq"/>
        </authorList>
    </citation>
    <scope>IDENTIFICATION</scope>
    <source>
        <tissue evidence="3">Brain</tissue>
    </source>
</reference>
<dbReference type="GeneID" id="101683201"/>